<organism evidence="1 2">
    <name type="scientific">Legionella shakespearei DSM 23087</name>
    <dbReference type="NCBI Taxonomy" id="1122169"/>
    <lineage>
        <taxon>Bacteria</taxon>
        <taxon>Pseudomonadati</taxon>
        <taxon>Pseudomonadota</taxon>
        <taxon>Gammaproteobacteria</taxon>
        <taxon>Legionellales</taxon>
        <taxon>Legionellaceae</taxon>
        <taxon>Legionella</taxon>
    </lineage>
</organism>
<dbReference type="RefSeq" id="WP_018577340.1">
    <property type="nucleotide sequence ID" value="NZ_KB892400.1"/>
</dbReference>
<keyword evidence="2" id="KW-1185">Reference proteome</keyword>
<comment type="caution">
    <text evidence="1">The sequence shown here is derived from an EMBL/GenBank/DDBJ whole genome shotgun (WGS) entry which is preliminary data.</text>
</comment>
<proteinExistence type="predicted"/>
<evidence type="ECO:0008006" key="3">
    <source>
        <dbReference type="Google" id="ProtNLM"/>
    </source>
</evidence>
<name>A0A0W0YLM8_9GAMM</name>
<dbReference type="Proteomes" id="UP000054600">
    <property type="component" value="Unassembled WGS sequence"/>
</dbReference>
<dbReference type="AlphaFoldDB" id="A0A0W0YLM8"/>
<dbReference type="EMBL" id="LNYW01000063">
    <property type="protein sequence ID" value="KTD57817.1"/>
    <property type="molecule type" value="Genomic_DNA"/>
</dbReference>
<dbReference type="PATRIC" id="fig|1122169.6.peg.2591"/>
<reference evidence="1 2" key="1">
    <citation type="submission" date="2015-11" db="EMBL/GenBank/DDBJ databases">
        <title>Genomic analysis of 38 Legionella species identifies large and diverse effector repertoires.</title>
        <authorList>
            <person name="Burstein D."/>
            <person name="Amaro F."/>
            <person name="Zusman T."/>
            <person name="Lifshitz Z."/>
            <person name="Cohen O."/>
            <person name="Gilbert J.A."/>
            <person name="Pupko T."/>
            <person name="Shuman H.A."/>
            <person name="Segal G."/>
        </authorList>
    </citation>
    <scope>NUCLEOTIDE SEQUENCE [LARGE SCALE GENOMIC DNA]</scope>
    <source>
        <strain evidence="1 2">ATCC 49655</strain>
    </source>
</reference>
<evidence type="ECO:0000313" key="2">
    <source>
        <dbReference type="Proteomes" id="UP000054600"/>
    </source>
</evidence>
<gene>
    <name evidence="1" type="ORF">Lsha_2251</name>
</gene>
<evidence type="ECO:0000313" key="1">
    <source>
        <dbReference type="EMBL" id="KTD57817.1"/>
    </source>
</evidence>
<accession>A0A0W0YLM8</accession>
<sequence>MRRNFFTSENNQEAAAQLVLQWLNETGKRGFECTVEQINDVFADEFQYIVNDELCATHAESLKKRLDVGHTRYESSWIKFPLIESIKFEGGVATAKFEACFKDFAGNTITKTNSISLKFDDKLKVVELCQCFNPPFNHVIVPIESEIDLSQSALLL</sequence>
<protein>
    <recommendedName>
        <fullName evidence="3">SnoaL-like domain-containing protein</fullName>
    </recommendedName>
</protein>